<sequence length="346" mass="37490">VREGILLTPWQEFLALRHAIAPTLGGRPCHPACYVGSSKVSQALQSVGLLSTLPDPTPINADAGVESEGRSTYIGCNDCGPPLWVVPEHLALGIEREEMAKVAIYNYRLQMILKLTVSALVSSTHYLVLDSDVLMIRRVGPEQAHWLFPEPGKALYQPQRRHIHRHWWNSTEAVLGMAGCLSTQPDTRVFGVTPAILATDIAATAARYWDMRLGNGSRLLALQEMLPRQKPFLTEYCSYHLVAECHMGNGTISNYHALRKHSSSSSSGGNGGGDGGGNSGDGGDGGGNSGQRIEAPALYRGLWRNGTWMQPGQRATACTDCLFLVVQSNSGVPERKVAGDLEELFT</sequence>
<feature type="region of interest" description="Disordered" evidence="1">
    <location>
        <begin position="259"/>
        <end position="291"/>
    </location>
</feature>
<evidence type="ECO:0008006" key="4">
    <source>
        <dbReference type="Google" id="ProtNLM"/>
    </source>
</evidence>
<dbReference type="InterPro" id="IPR045499">
    <property type="entry name" value="DUF6492"/>
</dbReference>
<dbReference type="Proteomes" id="UP001165090">
    <property type="component" value="Unassembled WGS sequence"/>
</dbReference>
<organism evidence="2 3">
    <name type="scientific">Volvox africanus</name>
    <dbReference type="NCBI Taxonomy" id="51714"/>
    <lineage>
        <taxon>Eukaryota</taxon>
        <taxon>Viridiplantae</taxon>
        <taxon>Chlorophyta</taxon>
        <taxon>core chlorophytes</taxon>
        <taxon>Chlorophyceae</taxon>
        <taxon>CS clade</taxon>
        <taxon>Chlamydomonadales</taxon>
        <taxon>Volvocaceae</taxon>
        <taxon>Volvox</taxon>
    </lineage>
</organism>
<proteinExistence type="predicted"/>
<name>A0ABQ5S5D1_9CHLO</name>
<reference evidence="2 3" key="1">
    <citation type="journal article" date="2023" name="IScience">
        <title>Expanded male sex-determining region conserved during the evolution of homothallism in the green alga Volvox.</title>
        <authorList>
            <person name="Yamamoto K."/>
            <person name="Matsuzaki R."/>
            <person name="Mahakham W."/>
            <person name="Heman W."/>
            <person name="Sekimoto H."/>
            <person name="Kawachi M."/>
            <person name="Minakuchi Y."/>
            <person name="Toyoda A."/>
            <person name="Nozaki H."/>
        </authorList>
    </citation>
    <scope>NUCLEOTIDE SEQUENCE [LARGE SCALE GENOMIC DNA]</scope>
    <source>
        <strain evidence="2 3">NIES-4468</strain>
    </source>
</reference>
<evidence type="ECO:0000256" key="1">
    <source>
        <dbReference type="SAM" id="MobiDB-lite"/>
    </source>
</evidence>
<evidence type="ECO:0000313" key="2">
    <source>
        <dbReference type="EMBL" id="GLI64790.1"/>
    </source>
</evidence>
<gene>
    <name evidence="2" type="ORF">VaNZ11_008196</name>
</gene>
<keyword evidence="3" id="KW-1185">Reference proteome</keyword>
<comment type="caution">
    <text evidence="2">The sequence shown here is derived from an EMBL/GenBank/DDBJ whole genome shotgun (WGS) entry which is preliminary data.</text>
</comment>
<dbReference type="Pfam" id="PF20102">
    <property type="entry name" value="DUF6492"/>
    <property type="match status" value="1"/>
</dbReference>
<protein>
    <recommendedName>
        <fullName evidence="4">Nucleotide-diphospho-sugar transferase domain-containing protein</fullName>
    </recommendedName>
</protein>
<accession>A0ABQ5S5D1</accession>
<dbReference type="EMBL" id="BSDZ01000021">
    <property type="protein sequence ID" value="GLI64790.1"/>
    <property type="molecule type" value="Genomic_DNA"/>
</dbReference>
<feature type="compositionally biased region" description="Gly residues" evidence="1">
    <location>
        <begin position="268"/>
        <end position="289"/>
    </location>
</feature>
<evidence type="ECO:0000313" key="3">
    <source>
        <dbReference type="Proteomes" id="UP001165090"/>
    </source>
</evidence>
<feature type="non-terminal residue" evidence="2">
    <location>
        <position position="1"/>
    </location>
</feature>